<evidence type="ECO:0000256" key="1">
    <source>
        <dbReference type="SAM" id="MobiDB-lite"/>
    </source>
</evidence>
<name>A0ABX2D296_9CYAN</name>
<gene>
    <name evidence="2" type="ORF">E5S67_04539</name>
</gene>
<comment type="caution">
    <text evidence="2">The sequence shown here is derived from an EMBL/GenBank/DDBJ whole genome shotgun (WGS) entry which is preliminary data.</text>
</comment>
<reference evidence="2 3" key="1">
    <citation type="journal article" date="2020" name="Sci. Rep.">
        <title>A novel cyanobacterial geosmin producer, revising GeoA distribution and dispersion patterns in Bacteria.</title>
        <authorList>
            <person name="Churro C."/>
            <person name="Semedo-Aguiar A.P."/>
            <person name="Silva A.D."/>
            <person name="Pereira-Leal J.B."/>
            <person name="Leite R.B."/>
        </authorList>
    </citation>
    <scope>NUCLEOTIDE SEQUENCE [LARGE SCALE GENOMIC DNA]</scope>
    <source>
        <strain evidence="2 3">IPMA8</strain>
    </source>
</reference>
<evidence type="ECO:0000313" key="2">
    <source>
        <dbReference type="EMBL" id="NQE36774.1"/>
    </source>
</evidence>
<protein>
    <submittedName>
        <fullName evidence="2">Uncharacterized protein</fullName>
    </submittedName>
</protein>
<dbReference type="EMBL" id="SRRZ01000097">
    <property type="protein sequence ID" value="NQE36774.1"/>
    <property type="molecule type" value="Genomic_DNA"/>
</dbReference>
<accession>A0ABX2D296</accession>
<keyword evidence="3" id="KW-1185">Reference proteome</keyword>
<dbReference type="Proteomes" id="UP000702425">
    <property type="component" value="Unassembled WGS sequence"/>
</dbReference>
<proteinExistence type="predicted"/>
<feature type="region of interest" description="Disordered" evidence="1">
    <location>
        <begin position="32"/>
        <end position="55"/>
    </location>
</feature>
<feature type="compositionally biased region" description="Basic and acidic residues" evidence="1">
    <location>
        <begin position="32"/>
        <end position="44"/>
    </location>
</feature>
<dbReference type="RefSeq" id="WP_172190639.1">
    <property type="nucleotide sequence ID" value="NZ_CAWPPK010000315.1"/>
</dbReference>
<organism evidence="2 3">
    <name type="scientific">Microcoleus asticus IPMA8</name>
    <dbReference type="NCBI Taxonomy" id="2563858"/>
    <lineage>
        <taxon>Bacteria</taxon>
        <taxon>Bacillati</taxon>
        <taxon>Cyanobacteriota</taxon>
        <taxon>Cyanophyceae</taxon>
        <taxon>Oscillatoriophycideae</taxon>
        <taxon>Oscillatoriales</taxon>
        <taxon>Microcoleaceae</taxon>
        <taxon>Microcoleus</taxon>
        <taxon>Microcoleus asticus</taxon>
    </lineage>
</organism>
<evidence type="ECO:0000313" key="3">
    <source>
        <dbReference type="Proteomes" id="UP000702425"/>
    </source>
</evidence>
<sequence>MMFNFACLPDRFNAVINVDGTKAVESLDRLEGESLRNRTAHPESSEAPETFPSTL</sequence>